<dbReference type="OrthoDB" id="1004971at2"/>
<dbReference type="Pfam" id="PF12988">
    <property type="entry name" value="TraQ_transposon"/>
    <property type="match status" value="1"/>
</dbReference>
<name>G5HB99_9BACT</name>
<dbReference type="HOGENOM" id="CLU_134879_0_0_10"/>
<evidence type="ECO:0000313" key="2">
    <source>
        <dbReference type="Proteomes" id="UP000006008"/>
    </source>
</evidence>
<dbReference type="eggNOG" id="ENOG5033TH3">
    <property type="taxonomic scope" value="Bacteria"/>
</dbReference>
<proteinExistence type="predicted"/>
<dbReference type="PROSITE" id="PS51257">
    <property type="entry name" value="PROKAR_LIPOPROTEIN"/>
    <property type="match status" value="1"/>
</dbReference>
<protein>
    <submittedName>
        <fullName evidence="1">Uncharacterized protein</fullName>
    </submittedName>
</protein>
<dbReference type="Proteomes" id="UP000006008">
    <property type="component" value="Unassembled WGS sequence"/>
</dbReference>
<dbReference type="EMBL" id="ADLD01000013">
    <property type="protein sequence ID" value="EHB91865.1"/>
    <property type="molecule type" value="Genomic_DNA"/>
</dbReference>
<gene>
    <name evidence="1" type="ORF">HMPREF9450_01914</name>
</gene>
<dbReference type="InterPro" id="IPR024355">
    <property type="entry name" value="TraQ_bacteroidetes"/>
</dbReference>
<dbReference type="RefSeq" id="WP_009134720.1">
    <property type="nucleotide sequence ID" value="NZ_CP102250.1"/>
</dbReference>
<dbReference type="PATRIC" id="fig|742725.3.peg.2011"/>
<sequence>METVIKAVAICGLVAGALWMLSSCNDRIDVQKDYEFSLSTWYLQKTIKQDEPVEIRFTLERAGNYDGAEYSVGYIQMEGKGVVYDEAGTLLTNREMHALDDMANVDHSHPFKDVFTLFYRSVSDKKSELKFIVMDNFGQHTDITVNFEIEK</sequence>
<keyword evidence="2" id="KW-1185">Reference proteome</keyword>
<dbReference type="Gene3D" id="2.60.40.2410">
    <property type="entry name" value="Uncharacterised protein PF12988, DUF3872"/>
    <property type="match status" value="1"/>
</dbReference>
<evidence type="ECO:0000313" key="1">
    <source>
        <dbReference type="EMBL" id="EHB91865.1"/>
    </source>
</evidence>
<dbReference type="GeneID" id="92815057"/>
<accession>G5HB99</accession>
<reference evidence="1 2" key="1">
    <citation type="submission" date="2011-08" db="EMBL/GenBank/DDBJ databases">
        <title>The Genome Sequence of Alistipes indistinctus YIT 12060.</title>
        <authorList>
            <consortium name="The Broad Institute Genome Sequencing Platform"/>
            <person name="Earl A."/>
            <person name="Ward D."/>
            <person name="Feldgarden M."/>
            <person name="Gevers D."/>
            <person name="Morotomi M."/>
            <person name="Young S.K."/>
            <person name="Zeng Q."/>
            <person name="Gargeya S."/>
            <person name="Fitzgerald M."/>
            <person name="Haas B."/>
            <person name="Abouelleil A."/>
            <person name="Alvarado L."/>
            <person name="Arachchi H.M."/>
            <person name="Berlin A."/>
            <person name="Brown A."/>
            <person name="Chapman S.B."/>
            <person name="Chen Z."/>
            <person name="Dunbar C."/>
            <person name="Freedman E."/>
            <person name="Gearin G."/>
            <person name="Gellesch M."/>
            <person name="Goldberg J."/>
            <person name="Griggs A."/>
            <person name="Gujja S."/>
            <person name="Heiman D."/>
            <person name="Howarth C."/>
            <person name="Larson L."/>
            <person name="Lui A."/>
            <person name="MacDonald P.J.P."/>
            <person name="Montmayeur A."/>
            <person name="Murphy C."/>
            <person name="Neiman D."/>
            <person name="Pearson M."/>
            <person name="Priest M."/>
            <person name="Roberts A."/>
            <person name="Saif S."/>
            <person name="Shea T."/>
            <person name="Shenoy N."/>
            <person name="Sisk P."/>
            <person name="Stolte C."/>
            <person name="Sykes S."/>
            <person name="Wortman J."/>
            <person name="Nusbaum C."/>
            <person name="Birren B."/>
        </authorList>
    </citation>
    <scope>NUCLEOTIDE SEQUENCE [LARGE SCALE GENOMIC DNA]</scope>
    <source>
        <strain evidence="1 2">YIT 12060</strain>
    </source>
</reference>
<organism evidence="1 2">
    <name type="scientific">Alistipes indistinctus YIT 12060</name>
    <dbReference type="NCBI Taxonomy" id="742725"/>
    <lineage>
        <taxon>Bacteria</taxon>
        <taxon>Pseudomonadati</taxon>
        <taxon>Bacteroidota</taxon>
        <taxon>Bacteroidia</taxon>
        <taxon>Bacteroidales</taxon>
        <taxon>Rikenellaceae</taxon>
        <taxon>Alistipes</taxon>
    </lineage>
</organism>
<comment type="caution">
    <text evidence="1">The sequence shown here is derived from an EMBL/GenBank/DDBJ whole genome shotgun (WGS) entry which is preliminary data.</text>
</comment>
<dbReference type="InterPro" id="IPR038707">
    <property type="entry name" value="TraQ_sf"/>
</dbReference>
<dbReference type="AlphaFoldDB" id="G5HB99"/>
<dbReference type="STRING" id="742725.HMPREF9450_01914"/>